<protein>
    <submittedName>
        <fullName evidence="2">Uncharacterized protein</fullName>
    </submittedName>
</protein>
<evidence type="ECO:0000313" key="2">
    <source>
        <dbReference type="EMBL" id="KAH8093075.1"/>
    </source>
</evidence>
<comment type="caution">
    <text evidence="2">The sequence shown here is derived from an EMBL/GenBank/DDBJ whole genome shotgun (WGS) entry which is preliminary data.</text>
</comment>
<evidence type="ECO:0000256" key="1">
    <source>
        <dbReference type="SAM" id="SignalP"/>
    </source>
</evidence>
<dbReference type="Proteomes" id="UP000813824">
    <property type="component" value="Unassembled WGS sequence"/>
</dbReference>
<organism evidence="2 3">
    <name type="scientific">Cristinia sonorae</name>
    <dbReference type="NCBI Taxonomy" id="1940300"/>
    <lineage>
        <taxon>Eukaryota</taxon>
        <taxon>Fungi</taxon>
        <taxon>Dikarya</taxon>
        <taxon>Basidiomycota</taxon>
        <taxon>Agaricomycotina</taxon>
        <taxon>Agaricomycetes</taxon>
        <taxon>Agaricomycetidae</taxon>
        <taxon>Agaricales</taxon>
        <taxon>Pleurotineae</taxon>
        <taxon>Stephanosporaceae</taxon>
        <taxon>Cristinia</taxon>
    </lineage>
</organism>
<name>A0A8K0XME0_9AGAR</name>
<feature type="signal peptide" evidence="1">
    <location>
        <begin position="1"/>
        <end position="21"/>
    </location>
</feature>
<evidence type="ECO:0000313" key="3">
    <source>
        <dbReference type="Proteomes" id="UP000813824"/>
    </source>
</evidence>
<dbReference type="EMBL" id="JAEVFJ010000030">
    <property type="protein sequence ID" value="KAH8093075.1"/>
    <property type="molecule type" value="Genomic_DNA"/>
</dbReference>
<accession>A0A8K0XME0</accession>
<dbReference type="AlphaFoldDB" id="A0A8K0XME0"/>
<reference evidence="2" key="1">
    <citation type="journal article" date="2021" name="New Phytol.">
        <title>Evolutionary innovations through gain and loss of genes in the ectomycorrhizal Boletales.</title>
        <authorList>
            <person name="Wu G."/>
            <person name="Miyauchi S."/>
            <person name="Morin E."/>
            <person name="Kuo A."/>
            <person name="Drula E."/>
            <person name="Varga T."/>
            <person name="Kohler A."/>
            <person name="Feng B."/>
            <person name="Cao Y."/>
            <person name="Lipzen A."/>
            <person name="Daum C."/>
            <person name="Hundley H."/>
            <person name="Pangilinan J."/>
            <person name="Johnson J."/>
            <person name="Barry K."/>
            <person name="LaButti K."/>
            <person name="Ng V."/>
            <person name="Ahrendt S."/>
            <person name="Min B."/>
            <person name="Choi I.G."/>
            <person name="Park H."/>
            <person name="Plett J.M."/>
            <person name="Magnuson J."/>
            <person name="Spatafora J.W."/>
            <person name="Nagy L.G."/>
            <person name="Henrissat B."/>
            <person name="Grigoriev I.V."/>
            <person name="Yang Z.L."/>
            <person name="Xu J."/>
            <person name="Martin F.M."/>
        </authorList>
    </citation>
    <scope>NUCLEOTIDE SEQUENCE</scope>
    <source>
        <strain evidence="2">KKN 215</strain>
    </source>
</reference>
<sequence>MQISVITLLSSITAFAVMTSASPIDTTDSPYRTRENGKLDLARLKIGPRFSLTIENTTDTQNQPHPVIGISNEYTSSSSILIAPSSTSSIFSAPSTSSTVFSASPSSVIPTPPISSSSAQATSAFTTTTTTSSSSVARPTPFKSAFGLADSGISESEFAGLKFGVA</sequence>
<gene>
    <name evidence="2" type="ORF">BXZ70DRAFT_437812</name>
</gene>
<keyword evidence="3" id="KW-1185">Reference proteome</keyword>
<feature type="chain" id="PRO_5035463709" evidence="1">
    <location>
        <begin position="22"/>
        <end position="166"/>
    </location>
</feature>
<keyword evidence="1" id="KW-0732">Signal</keyword>
<proteinExistence type="predicted"/>